<dbReference type="GO" id="GO:0016787">
    <property type="term" value="F:hydrolase activity"/>
    <property type="evidence" value="ECO:0007669"/>
    <property type="project" value="UniProtKB-KW"/>
</dbReference>
<comment type="caution">
    <text evidence="2">The sequence shown here is derived from an EMBL/GenBank/DDBJ whole genome shotgun (WGS) entry which is preliminary data.</text>
</comment>
<evidence type="ECO:0000313" key="2">
    <source>
        <dbReference type="EMBL" id="GAA5176167.1"/>
    </source>
</evidence>
<keyword evidence="3" id="KW-1185">Reference proteome</keyword>
<dbReference type="InterPro" id="IPR029058">
    <property type="entry name" value="AB_hydrolase_fold"/>
</dbReference>
<organism evidence="2 3">
    <name type="scientific">Pseudonocardia eucalypti</name>
    <dbReference type="NCBI Taxonomy" id="648755"/>
    <lineage>
        <taxon>Bacteria</taxon>
        <taxon>Bacillati</taxon>
        <taxon>Actinomycetota</taxon>
        <taxon>Actinomycetes</taxon>
        <taxon>Pseudonocardiales</taxon>
        <taxon>Pseudonocardiaceae</taxon>
        <taxon>Pseudonocardia</taxon>
    </lineage>
</organism>
<protein>
    <submittedName>
        <fullName evidence="2">Alpha/beta hydrolase</fullName>
    </submittedName>
</protein>
<dbReference type="Proteomes" id="UP001428817">
    <property type="component" value="Unassembled WGS sequence"/>
</dbReference>
<name>A0ABP9RFA4_9PSEU</name>
<dbReference type="SUPFAM" id="SSF53474">
    <property type="entry name" value="alpha/beta-Hydrolases"/>
    <property type="match status" value="1"/>
</dbReference>
<gene>
    <name evidence="2" type="ORF">GCM10023321_83860</name>
</gene>
<proteinExistence type="predicted"/>
<sequence>MTRAQTRLGAGRHQRGEPLPDATRTDLYQLDTADGATVTGALRTVPGAGTVVCIMHPRQDQTHHPLVPLILRAGCAVWTQTSRSVNNDVNLVHEQALLDAAAGLCHLRDLGFDRLVTLGHSGGGALYAYYHEQAGLPPGERVASTPAGRPTGLADAALPVPDGAVFLAPHPGQGQLLLHCIDPSVADEADPLSRIPELDPFDPANGFAEPPASSRYGPDFLARYRAAQRDRVTRIDAHARELAAETSAARRQAKSSGDPRDRRAALAPRLITVYRTDADPRTVDLSLDPNERPYGSLFGRRPDLINYGLVGFGRLTTPDAWLSTWSGLSSNAGFTRAAPGVRAPTLFLELTGDQAAFPADSRVMIDALGAADLTVRRVRGTHFGGPIAPGEPPGAELAGRHLTEWLSERFPTAR</sequence>
<feature type="region of interest" description="Disordered" evidence="1">
    <location>
        <begin position="1"/>
        <end position="23"/>
    </location>
</feature>
<feature type="region of interest" description="Disordered" evidence="1">
    <location>
        <begin position="243"/>
        <end position="262"/>
    </location>
</feature>
<dbReference type="Gene3D" id="3.40.50.1820">
    <property type="entry name" value="alpha/beta hydrolase"/>
    <property type="match status" value="1"/>
</dbReference>
<evidence type="ECO:0000256" key="1">
    <source>
        <dbReference type="SAM" id="MobiDB-lite"/>
    </source>
</evidence>
<dbReference type="EMBL" id="BAABJP010000068">
    <property type="protein sequence ID" value="GAA5176167.1"/>
    <property type="molecule type" value="Genomic_DNA"/>
</dbReference>
<keyword evidence="2" id="KW-0378">Hydrolase</keyword>
<reference evidence="3" key="1">
    <citation type="journal article" date="2019" name="Int. J. Syst. Evol. Microbiol.">
        <title>The Global Catalogue of Microorganisms (GCM) 10K type strain sequencing project: providing services to taxonomists for standard genome sequencing and annotation.</title>
        <authorList>
            <consortium name="The Broad Institute Genomics Platform"/>
            <consortium name="The Broad Institute Genome Sequencing Center for Infectious Disease"/>
            <person name="Wu L."/>
            <person name="Ma J."/>
        </authorList>
    </citation>
    <scope>NUCLEOTIDE SEQUENCE [LARGE SCALE GENOMIC DNA]</scope>
    <source>
        <strain evidence="3">JCM 18303</strain>
    </source>
</reference>
<accession>A0ABP9RFA4</accession>
<dbReference type="RefSeq" id="WP_185065701.1">
    <property type="nucleotide sequence ID" value="NZ_BAABJP010000068.1"/>
</dbReference>
<evidence type="ECO:0000313" key="3">
    <source>
        <dbReference type="Proteomes" id="UP001428817"/>
    </source>
</evidence>